<evidence type="ECO:0000313" key="1">
    <source>
        <dbReference type="EMBL" id="JAN89826.1"/>
    </source>
</evidence>
<protein>
    <submittedName>
        <fullName evidence="1">Uncharacterized protein</fullName>
    </submittedName>
</protein>
<sequence length="85" mass="10183">MFNKNTVRLFFGFPHRPLLLSSHHFSRRSFTCKFLVILLCISLLVCNKRFHPILVFFNVNICEIELQRATFFVDICRIEFKDRST</sequence>
<dbReference type="AlphaFoldDB" id="A0A0P6IGF0"/>
<accession>A0A0P6IGF0</accession>
<reference evidence="1" key="1">
    <citation type="submission" date="2015-10" db="EMBL/GenBank/DDBJ databases">
        <title>EvidentialGene: Evidence-directed Construction of Complete mRNA Transcriptomes without Genomes.</title>
        <authorList>
            <person name="Gilbert D.G."/>
        </authorList>
    </citation>
    <scope>NUCLEOTIDE SEQUENCE</scope>
</reference>
<name>A0A0P6IGF0_9CRUS</name>
<dbReference type="EMBL" id="GDIQ01004911">
    <property type="protein sequence ID" value="JAN89826.1"/>
    <property type="molecule type" value="Transcribed_RNA"/>
</dbReference>
<proteinExistence type="predicted"/>
<organism evidence="1">
    <name type="scientific">Daphnia magna</name>
    <dbReference type="NCBI Taxonomy" id="35525"/>
    <lineage>
        <taxon>Eukaryota</taxon>
        <taxon>Metazoa</taxon>
        <taxon>Ecdysozoa</taxon>
        <taxon>Arthropoda</taxon>
        <taxon>Crustacea</taxon>
        <taxon>Branchiopoda</taxon>
        <taxon>Diplostraca</taxon>
        <taxon>Cladocera</taxon>
        <taxon>Anomopoda</taxon>
        <taxon>Daphniidae</taxon>
        <taxon>Daphnia</taxon>
    </lineage>
</organism>